<accession>A0AAV2D891</accession>
<feature type="region of interest" description="Disordered" evidence="1">
    <location>
        <begin position="88"/>
        <end position="129"/>
    </location>
</feature>
<organism evidence="2 3">
    <name type="scientific">Linum trigynum</name>
    <dbReference type="NCBI Taxonomy" id="586398"/>
    <lineage>
        <taxon>Eukaryota</taxon>
        <taxon>Viridiplantae</taxon>
        <taxon>Streptophyta</taxon>
        <taxon>Embryophyta</taxon>
        <taxon>Tracheophyta</taxon>
        <taxon>Spermatophyta</taxon>
        <taxon>Magnoliopsida</taxon>
        <taxon>eudicotyledons</taxon>
        <taxon>Gunneridae</taxon>
        <taxon>Pentapetalae</taxon>
        <taxon>rosids</taxon>
        <taxon>fabids</taxon>
        <taxon>Malpighiales</taxon>
        <taxon>Linaceae</taxon>
        <taxon>Linum</taxon>
    </lineage>
</organism>
<evidence type="ECO:0000313" key="2">
    <source>
        <dbReference type="EMBL" id="CAL1369797.1"/>
    </source>
</evidence>
<reference evidence="2 3" key="1">
    <citation type="submission" date="2024-04" db="EMBL/GenBank/DDBJ databases">
        <authorList>
            <person name="Fracassetti M."/>
        </authorList>
    </citation>
    <scope>NUCLEOTIDE SEQUENCE [LARGE SCALE GENOMIC DNA]</scope>
</reference>
<feature type="compositionally biased region" description="Polar residues" evidence="1">
    <location>
        <begin position="1"/>
        <end position="11"/>
    </location>
</feature>
<sequence length="181" mass="20960">MMTTWNKYSSRTKSRGEDDQECLIGDSHHFPLHETNLEDPFTREEEQENAWKISLQTVLEAMNGKFREEREEERMKFVEKEVKFEEREDLDCSQGKEHIEEEGREVEEEEDASEVQDVNEVEVDESSTSYKSYQCSPLDLDVLLEKDPFAALCQSKAKLSAIPLGGCDGSKSMKSYMVWGK</sequence>
<proteinExistence type="predicted"/>
<evidence type="ECO:0000313" key="3">
    <source>
        <dbReference type="Proteomes" id="UP001497516"/>
    </source>
</evidence>
<dbReference type="AlphaFoldDB" id="A0AAV2D891"/>
<protein>
    <submittedName>
        <fullName evidence="2">Uncharacterized protein</fullName>
    </submittedName>
</protein>
<feature type="region of interest" description="Disordered" evidence="1">
    <location>
        <begin position="1"/>
        <end position="34"/>
    </location>
</feature>
<keyword evidence="3" id="KW-1185">Reference proteome</keyword>
<feature type="compositionally biased region" description="Acidic residues" evidence="1">
    <location>
        <begin position="102"/>
        <end position="125"/>
    </location>
</feature>
<dbReference type="Proteomes" id="UP001497516">
    <property type="component" value="Chromosome 2"/>
</dbReference>
<evidence type="ECO:0000256" key="1">
    <source>
        <dbReference type="SAM" id="MobiDB-lite"/>
    </source>
</evidence>
<gene>
    <name evidence="2" type="ORF">LTRI10_LOCUS12219</name>
</gene>
<name>A0AAV2D891_9ROSI</name>
<dbReference type="EMBL" id="OZ034815">
    <property type="protein sequence ID" value="CAL1369797.1"/>
    <property type="molecule type" value="Genomic_DNA"/>
</dbReference>